<accession>A0A6J5NJA3</accession>
<evidence type="ECO:0008006" key="2">
    <source>
        <dbReference type="Google" id="ProtNLM"/>
    </source>
</evidence>
<gene>
    <name evidence="1" type="ORF">UFOVP707_33</name>
</gene>
<name>A0A6J5NJA3_9CAUD</name>
<organism evidence="1">
    <name type="scientific">uncultured Caudovirales phage</name>
    <dbReference type="NCBI Taxonomy" id="2100421"/>
    <lineage>
        <taxon>Viruses</taxon>
        <taxon>Duplodnaviria</taxon>
        <taxon>Heunggongvirae</taxon>
        <taxon>Uroviricota</taxon>
        <taxon>Caudoviricetes</taxon>
        <taxon>Peduoviridae</taxon>
        <taxon>Maltschvirus</taxon>
        <taxon>Maltschvirus maltsch</taxon>
    </lineage>
</organism>
<proteinExistence type="predicted"/>
<sequence length="158" mass="17533">MIEVLSLVAGGVMRLMPEVFGYFKAKRDADHEYRMTQLQLDIDKARAQQALDLAHAQGRIAMDQAEMEALVAAIQSQGKPSGVPWVDAVSSAVRPLLTIWWCLLLYTVYKGLLIAVGVDDGLPVKDLAPIVVDDFDRAVIGSIFSFWFVDRSLRRRAG</sequence>
<evidence type="ECO:0000313" key="1">
    <source>
        <dbReference type="EMBL" id="CAB4158887.1"/>
    </source>
</evidence>
<reference evidence="1" key="1">
    <citation type="submission" date="2020-04" db="EMBL/GenBank/DDBJ databases">
        <authorList>
            <person name="Chiriac C."/>
            <person name="Salcher M."/>
            <person name="Ghai R."/>
            <person name="Kavagutti S V."/>
        </authorList>
    </citation>
    <scope>NUCLEOTIDE SEQUENCE</scope>
</reference>
<protein>
    <recommendedName>
        <fullName evidence="2">Holin of 3TMs, for gene-transfer release</fullName>
    </recommendedName>
</protein>
<dbReference type="EMBL" id="LR796684">
    <property type="protein sequence ID" value="CAB4158887.1"/>
    <property type="molecule type" value="Genomic_DNA"/>
</dbReference>